<feature type="compositionally biased region" description="Basic and acidic residues" evidence="1">
    <location>
        <begin position="97"/>
        <end position="109"/>
    </location>
</feature>
<evidence type="ECO:0000256" key="1">
    <source>
        <dbReference type="SAM" id="MobiDB-lite"/>
    </source>
</evidence>
<comment type="caution">
    <text evidence="2">The sequence shown here is derived from an EMBL/GenBank/DDBJ whole genome shotgun (WGS) entry which is preliminary data.</text>
</comment>
<reference evidence="2 3" key="1">
    <citation type="journal article" date="2016" name="Nat. Commun.">
        <title>Extremotolerant tardigrade genome and improved radiotolerance of human cultured cells by tardigrade-unique protein.</title>
        <authorList>
            <person name="Hashimoto T."/>
            <person name="Horikawa D.D."/>
            <person name="Saito Y."/>
            <person name="Kuwahara H."/>
            <person name="Kozuka-Hata H."/>
            <person name="Shin-I T."/>
            <person name="Minakuchi Y."/>
            <person name="Ohishi K."/>
            <person name="Motoyama A."/>
            <person name="Aizu T."/>
            <person name="Enomoto A."/>
            <person name="Kondo K."/>
            <person name="Tanaka S."/>
            <person name="Hara Y."/>
            <person name="Koshikawa S."/>
            <person name="Sagara H."/>
            <person name="Miura T."/>
            <person name="Yokobori S."/>
            <person name="Miyagawa K."/>
            <person name="Suzuki Y."/>
            <person name="Kubo T."/>
            <person name="Oyama M."/>
            <person name="Kohara Y."/>
            <person name="Fujiyama A."/>
            <person name="Arakawa K."/>
            <person name="Katayama T."/>
            <person name="Toyoda A."/>
            <person name="Kunieda T."/>
        </authorList>
    </citation>
    <scope>NUCLEOTIDE SEQUENCE [LARGE SCALE GENOMIC DNA]</scope>
    <source>
        <strain evidence="2 3">YOKOZUNA-1</strain>
    </source>
</reference>
<feature type="region of interest" description="Disordered" evidence="1">
    <location>
        <begin position="89"/>
        <end position="109"/>
    </location>
</feature>
<gene>
    <name evidence="2" type="primary">RvY_03879-1</name>
    <name evidence="2" type="synonym">RvY_03879.1</name>
    <name evidence="2" type="ORF">RvY_03879</name>
</gene>
<keyword evidence="3" id="KW-1185">Reference proteome</keyword>
<accession>A0A1D1UPL4</accession>
<proteinExistence type="predicted"/>
<evidence type="ECO:0000313" key="2">
    <source>
        <dbReference type="EMBL" id="GAU91666.1"/>
    </source>
</evidence>
<dbReference type="EMBL" id="BDGG01000002">
    <property type="protein sequence ID" value="GAU91666.1"/>
    <property type="molecule type" value="Genomic_DNA"/>
</dbReference>
<dbReference type="Proteomes" id="UP000186922">
    <property type="component" value="Unassembled WGS sequence"/>
</dbReference>
<name>A0A1D1UPL4_RAMVA</name>
<sequence length="131" mass="14910">MDINLRYIGLSGLAESTGTYTYDSAISCPFFLSSTRICAGRSFVTFTKLFLLRRIPFLAFSKHNYKWSLLRCMFFVPITLGSRHYCIPSRKKQSATTHRESKTGGKNDIKIEKPFVTMFGKDDQSVTSVKT</sequence>
<organism evidence="2 3">
    <name type="scientific">Ramazzottius varieornatus</name>
    <name type="common">Water bear</name>
    <name type="synonym">Tardigrade</name>
    <dbReference type="NCBI Taxonomy" id="947166"/>
    <lineage>
        <taxon>Eukaryota</taxon>
        <taxon>Metazoa</taxon>
        <taxon>Ecdysozoa</taxon>
        <taxon>Tardigrada</taxon>
        <taxon>Eutardigrada</taxon>
        <taxon>Parachela</taxon>
        <taxon>Hypsibioidea</taxon>
        <taxon>Ramazzottiidae</taxon>
        <taxon>Ramazzottius</taxon>
    </lineage>
</organism>
<evidence type="ECO:0000313" key="3">
    <source>
        <dbReference type="Proteomes" id="UP000186922"/>
    </source>
</evidence>
<dbReference type="AlphaFoldDB" id="A0A1D1UPL4"/>
<protein>
    <submittedName>
        <fullName evidence="2">Uncharacterized protein</fullName>
    </submittedName>
</protein>